<proteinExistence type="predicted"/>
<evidence type="ECO:0000259" key="7">
    <source>
        <dbReference type="PROSITE" id="PS50103"/>
    </source>
</evidence>
<organism evidence="8 9">
    <name type="scientific">Saponaria officinalis</name>
    <name type="common">Common soapwort</name>
    <name type="synonym">Lychnis saponaria</name>
    <dbReference type="NCBI Taxonomy" id="3572"/>
    <lineage>
        <taxon>Eukaryota</taxon>
        <taxon>Viridiplantae</taxon>
        <taxon>Streptophyta</taxon>
        <taxon>Embryophyta</taxon>
        <taxon>Tracheophyta</taxon>
        <taxon>Spermatophyta</taxon>
        <taxon>Magnoliopsida</taxon>
        <taxon>eudicotyledons</taxon>
        <taxon>Gunneridae</taxon>
        <taxon>Pentapetalae</taxon>
        <taxon>Caryophyllales</taxon>
        <taxon>Caryophyllaceae</taxon>
        <taxon>Caryophylleae</taxon>
        <taxon>Saponaria</taxon>
    </lineage>
</organism>
<feature type="zinc finger region" description="C3H1-type" evidence="5">
    <location>
        <begin position="227"/>
        <end position="255"/>
    </location>
</feature>
<keyword evidence="4 5" id="KW-0862">Zinc</keyword>
<feature type="domain" description="C3H1-type" evidence="7">
    <location>
        <begin position="138"/>
        <end position="166"/>
    </location>
</feature>
<feature type="region of interest" description="Disordered" evidence="6">
    <location>
        <begin position="260"/>
        <end position="286"/>
    </location>
</feature>
<keyword evidence="9" id="KW-1185">Reference proteome</keyword>
<feature type="zinc finger region" description="C3H1-type" evidence="5">
    <location>
        <begin position="72"/>
        <end position="99"/>
    </location>
</feature>
<feature type="zinc finger region" description="C3H1-type" evidence="5">
    <location>
        <begin position="138"/>
        <end position="166"/>
    </location>
</feature>
<dbReference type="Pfam" id="PF00642">
    <property type="entry name" value="zf-CCCH"/>
    <property type="match status" value="2"/>
</dbReference>
<dbReference type="SMART" id="SM00356">
    <property type="entry name" value="ZnF_C3H1"/>
    <property type="match status" value="3"/>
</dbReference>
<feature type="region of interest" description="Disordered" evidence="6">
    <location>
        <begin position="34"/>
        <end position="68"/>
    </location>
</feature>
<sequence>MSFSDHLPPFVPYTNGVDSLGFSPQFRVFDEQIDKNSQIDYDPPSKRAKNSDNHRSSPPVNPPVNQPNGRIFFKTRHCVKFRMGQCKNGENCNFAHGDDDLRQPPPNWQELVSGRIDERGSGNGNENWEDDDDDDRIIHKMKLCKRYYNGEECPYGERCNFLHKDPPKFRDVVPPPRFRDSSRESSAISIGTTGPPPRVPDNFEVNRGAGNLNVNVDALRGNSRPVYWKTRMCTRFETTGFCPFGDTCHFAHGQAELLLPGGRPADSEPTVGNSTPLKQVPPPTSDPTLVKTGSGFHMTEIGLSKKPLSKWDPTKKMNRIYGDWLDDLPLVLPNEVNC</sequence>
<dbReference type="Pfam" id="PF25427">
    <property type="entry name" value="zf-CCCH_UNK"/>
    <property type="match status" value="1"/>
</dbReference>
<dbReference type="PROSITE" id="PS50103">
    <property type="entry name" value="ZF_C3H1"/>
    <property type="match status" value="3"/>
</dbReference>
<dbReference type="GO" id="GO:0010468">
    <property type="term" value="P:regulation of gene expression"/>
    <property type="evidence" value="ECO:0007669"/>
    <property type="project" value="UniProtKB-ARBA"/>
</dbReference>
<dbReference type="PANTHER" id="PTHR12547">
    <property type="entry name" value="CCCH ZINC FINGER/TIS11-RELATED"/>
    <property type="match status" value="1"/>
</dbReference>
<reference evidence="8" key="1">
    <citation type="submission" date="2024-03" db="EMBL/GenBank/DDBJ databases">
        <title>WGS assembly of Saponaria officinalis var. Norfolk2.</title>
        <authorList>
            <person name="Jenkins J."/>
            <person name="Shu S."/>
            <person name="Grimwood J."/>
            <person name="Barry K."/>
            <person name="Goodstein D."/>
            <person name="Schmutz J."/>
            <person name="Leebens-Mack J."/>
            <person name="Osbourn A."/>
        </authorList>
    </citation>
    <scope>NUCLEOTIDE SEQUENCE [LARGE SCALE GENOMIC DNA]</scope>
    <source>
        <strain evidence="8">JIC</strain>
    </source>
</reference>
<dbReference type="InterPro" id="IPR045877">
    <property type="entry name" value="ZFP36-like"/>
</dbReference>
<protein>
    <recommendedName>
        <fullName evidence="7">C3H1-type domain-containing protein</fullName>
    </recommendedName>
</protein>
<dbReference type="AlphaFoldDB" id="A0AAW1JM18"/>
<dbReference type="GO" id="GO:0003729">
    <property type="term" value="F:mRNA binding"/>
    <property type="evidence" value="ECO:0007669"/>
    <property type="project" value="InterPro"/>
</dbReference>
<evidence type="ECO:0000256" key="5">
    <source>
        <dbReference type="PROSITE-ProRule" id="PRU00723"/>
    </source>
</evidence>
<dbReference type="InterPro" id="IPR000571">
    <property type="entry name" value="Znf_CCCH"/>
</dbReference>
<dbReference type="PANTHER" id="PTHR12547:SF121">
    <property type="entry name" value="ZINC FINGER CCCH DOMAIN-CONTAINING PROTEIN 39"/>
    <property type="match status" value="1"/>
</dbReference>
<feature type="compositionally biased region" description="Basic and acidic residues" evidence="6">
    <location>
        <begin position="173"/>
        <end position="183"/>
    </location>
</feature>
<dbReference type="SUPFAM" id="SSF90229">
    <property type="entry name" value="CCCH zinc finger"/>
    <property type="match status" value="3"/>
</dbReference>
<dbReference type="Proteomes" id="UP001443914">
    <property type="component" value="Unassembled WGS sequence"/>
</dbReference>
<feature type="domain" description="C3H1-type" evidence="7">
    <location>
        <begin position="72"/>
        <end position="99"/>
    </location>
</feature>
<dbReference type="FunFam" id="4.10.1000.10:FF:000003">
    <property type="entry name" value="Zinc finger CCCH domain-containing protein"/>
    <property type="match status" value="1"/>
</dbReference>
<dbReference type="InterPro" id="IPR036855">
    <property type="entry name" value="Znf_CCCH_sf"/>
</dbReference>
<feature type="domain" description="C3H1-type" evidence="7">
    <location>
        <begin position="227"/>
        <end position="255"/>
    </location>
</feature>
<keyword evidence="1 5" id="KW-0479">Metal-binding</keyword>
<dbReference type="GO" id="GO:0008270">
    <property type="term" value="F:zinc ion binding"/>
    <property type="evidence" value="ECO:0007669"/>
    <property type="project" value="UniProtKB-KW"/>
</dbReference>
<feature type="region of interest" description="Disordered" evidence="6">
    <location>
        <begin position="173"/>
        <end position="199"/>
    </location>
</feature>
<dbReference type="GO" id="GO:0051252">
    <property type="term" value="P:regulation of RNA metabolic process"/>
    <property type="evidence" value="ECO:0007669"/>
    <property type="project" value="UniProtKB-ARBA"/>
</dbReference>
<evidence type="ECO:0000256" key="2">
    <source>
        <dbReference type="ARBA" id="ARBA00022737"/>
    </source>
</evidence>
<accession>A0AAW1JM18</accession>
<evidence type="ECO:0000256" key="1">
    <source>
        <dbReference type="ARBA" id="ARBA00022723"/>
    </source>
</evidence>
<gene>
    <name evidence="8" type="ORF">RND81_07G105900</name>
</gene>
<keyword evidence="3 5" id="KW-0863">Zinc-finger</keyword>
<evidence type="ECO:0000256" key="3">
    <source>
        <dbReference type="ARBA" id="ARBA00022771"/>
    </source>
</evidence>
<evidence type="ECO:0000256" key="6">
    <source>
        <dbReference type="SAM" id="MobiDB-lite"/>
    </source>
</evidence>
<evidence type="ECO:0000256" key="4">
    <source>
        <dbReference type="ARBA" id="ARBA00022833"/>
    </source>
</evidence>
<evidence type="ECO:0000313" key="8">
    <source>
        <dbReference type="EMBL" id="KAK9706134.1"/>
    </source>
</evidence>
<name>A0AAW1JM18_SAPOF</name>
<feature type="compositionally biased region" description="Basic and acidic residues" evidence="6">
    <location>
        <begin position="43"/>
        <end position="55"/>
    </location>
</feature>
<evidence type="ECO:0000313" key="9">
    <source>
        <dbReference type="Proteomes" id="UP001443914"/>
    </source>
</evidence>
<comment type="caution">
    <text evidence="8">The sequence shown here is derived from an EMBL/GenBank/DDBJ whole genome shotgun (WGS) entry which is preliminary data.</text>
</comment>
<dbReference type="EMBL" id="JBDFQZ010000007">
    <property type="protein sequence ID" value="KAK9706134.1"/>
    <property type="molecule type" value="Genomic_DNA"/>
</dbReference>
<keyword evidence="2" id="KW-0677">Repeat</keyword>
<dbReference type="Gene3D" id="4.10.1000.10">
    <property type="entry name" value="Zinc finger, CCCH-type"/>
    <property type="match status" value="3"/>
</dbReference>